<dbReference type="CDD" id="cd00886">
    <property type="entry name" value="MogA_MoaB"/>
    <property type="match status" value="1"/>
</dbReference>
<evidence type="ECO:0000259" key="3">
    <source>
        <dbReference type="SMART" id="SM00852"/>
    </source>
</evidence>
<dbReference type="SUPFAM" id="SSF53218">
    <property type="entry name" value="Molybdenum cofactor biosynthesis proteins"/>
    <property type="match status" value="1"/>
</dbReference>
<accession>A0A8I0FUV7</accession>
<dbReference type="PANTHER" id="PTHR43764">
    <property type="entry name" value="MOLYBDENUM COFACTOR BIOSYNTHESIS"/>
    <property type="match status" value="1"/>
</dbReference>
<evidence type="ECO:0000313" key="5">
    <source>
        <dbReference type="EMBL" id="NYI38456.1"/>
    </source>
</evidence>
<evidence type="ECO:0000256" key="2">
    <source>
        <dbReference type="ARBA" id="ARBA00023150"/>
    </source>
</evidence>
<dbReference type="EMBL" id="JACWMT010000002">
    <property type="protein sequence ID" value="MBD1271065.1"/>
    <property type="molecule type" value="Genomic_DNA"/>
</dbReference>
<dbReference type="EMBL" id="JACBZN010000001">
    <property type="protein sequence ID" value="NYI38456.1"/>
    <property type="molecule type" value="Genomic_DNA"/>
</dbReference>
<dbReference type="Proteomes" id="UP000659061">
    <property type="component" value="Unassembled WGS sequence"/>
</dbReference>
<dbReference type="Pfam" id="PF00994">
    <property type="entry name" value="MoCF_biosynth"/>
    <property type="match status" value="1"/>
</dbReference>
<evidence type="ECO:0000313" key="4">
    <source>
        <dbReference type="EMBL" id="MBD1271065.1"/>
    </source>
</evidence>
<proteinExistence type="predicted"/>
<dbReference type="InterPro" id="IPR001453">
    <property type="entry name" value="MoaB/Mog_dom"/>
</dbReference>
<dbReference type="PANTHER" id="PTHR43764:SF1">
    <property type="entry name" value="MOLYBDOPTERIN MOLYBDOTRANSFERASE"/>
    <property type="match status" value="1"/>
</dbReference>
<dbReference type="AlphaFoldDB" id="A0A8I0FUV7"/>
<sequence>MSDTRPRLLGVVVSSTRAADGRREDLTGPRIAEWGRAHGFEVSGPHVVPDGPEVGDVLRRLVDQGCALVLTTGGTGFTDDDHTPEVTAALVDRPAPGIAEAIRARGLRTTPHAALSRGTAGISGHTLLVNLAGSTGAVREGLEVLSEIVDHALEQLGHGRPHDPPLHT</sequence>
<protein>
    <submittedName>
        <fullName evidence="4">MogA/MoaB family molybdenum cofactor biosynthesis protein</fullName>
    </submittedName>
    <submittedName>
        <fullName evidence="5">Molybdenum cofactor synthesis domain-containing protein</fullName>
    </submittedName>
</protein>
<dbReference type="Gene3D" id="3.40.980.10">
    <property type="entry name" value="MoaB/Mog-like domain"/>
    <property type="match status" value="1"/>
</dbReference>
<feature type="domain" description="MoaB/Mog" evidence="3">
    <location>
        <begin position="10"/>
        <end position="152"/>
    </location>
</feature>
<dbReference type="NCBIfam" id="TIGR00177">
    <property type="entry name" value="molyb_syn"/>
    <property type="match status" value="1"/>
</dbReference>
<dbReference type="GO" id="GO:0006777">
    <property type="term" value="P:Mo-molybdopterin cofactor biosynthetic process"/>
    <property type="evidence" value="ECO:0007669"/>
    <property type="project" value="UniProtKB-KW"/>
</dbReference>
<gene>
    <name evidence="5" type="ORF">BJ975_001831</name>
    <name evidence="4" type="ORF">IDH50_12545</name>
</gene>
<dbReference type="InterPro" id="IPR036425">
    <property type="entry name" value="MoaB/Mog-like_dom_sf"/>
</dbReference>
<comment type="pathway">
    <text evidence="1">Cofactor biosynthesis; molybdopterin biosynthesis.</text>
</comment>
<reference evidence="4" key="2">
    <citation type="submission" date="2020-09" db="EMBL/GenBank/DDBJ databases">
        <title>Novel species in genus Aeromicrobium.</title>
        <authorList>
            <person name="Zhang G."/>
        </authorList>
    </citation>
    <scope>NUCLEOTIDE SEQUENCE</scope>
    <source>
        <strain evidence="4">SSW1-57</strain>
    </source>
</reference>
<dbReference type="UniPathway" id="UPA00344"/>
<comment type="caution">
    <text evidence="4">The sequence shown here is derived from an EMBL/GenBank/DDBJ whole genome shotgun (WGS) entry which is preliminary data.</text>
</comment>
<keyword evidence="6" id="KW-1185">Reference proteome</keyword>
<evidence type="ECO:0000313" key="6">
    <source>
        <dbReference type="Proteomes" id="UP000587211"/>
    </source>
</evidence>
<dbReference type="InterPro" id="IPR051920">
    <property type="entry name" value="MPT_Adenylyltrnsfr/MoaC-Rel"/>
</dbReference>
<dbReference type="Proteomes" id="UP000587211">
    <property type="component" value="Unassembled WGS sequence"/>
</dbReference>
<dbReference type="RefSeq" id="WP_179425177.1">
    <property type="nucleotide sequence ID" value="NZ_BAAAMP010000001.1"/>
</dbReference>
<dbReference type="SMART" id="SM00852">
    <property type="entry name" value="MoCF_biosynth"/>
    <property type="match status" value="1"/>
</dbReference>
<evidence type="ECO:0000256" key="1">
    <source>
        <dbReference type="ARBA" id="ARBA00005046"/>
    </source>
</evidence>
<evidence type="ECO:0000313" key="7">
    <source>
        <dbReference type="Proteomes" id="UP000659061"/>
    </source>
</evidence>
<dbReference type="PROSITE" id="PS01078">
    <property type="entry name" value="MOCF_BIOSYNTHESIS_1"/>
    <property type="match status" value="1"/>
</dbReference>
<reference evidence="5 6" key="1">
    <citation type="submission" date="2020-07" db="EMBL/GenBank/DDBJ databases">
        <title>Sequencing the genomes of 1000 actinobacteria strains.</title>
        <authorList>
            <person name="Klenk H.-P."/>
        </authorList>
    </citation>
    <scope>NUCLEOTIDE SEQUENCE [LARGE SCALE GENOMIC DNA]</scope>
    <source>
        <strain evidence="5 6">DSM 19087</strain>
    </source>
</reference>
<organism evidence="4 7">
    <name type="scientific">Aeromicrobium tamlense</name>
    <dbReference type="NCBI Taxonomy" id="375541"/>
    <lineage>
        <taxon>Bacteria</taxon>
        <taxon>Bacillati</taxon>
        <taxon>Actinomycetota</taxon>
        <taxon>Actinomycetes</taxon>
        <taxon>Propionibacteriales</taxon>
        <taxon>Nocardioidaceae</taxon>
        <taxon>Aeromicrobium</taxon>
    </lineage>
</organism>
<dbReference type="InterPro" id="IPR008284">
    <property type="entry name" value="MoCF_biosynth_CS"/>
</dbReference>
<name>A0A8I0FUV7_9ACTN</name>
<keyword evidence="2" id="KW-0501">Molybdenum cofactor biosynthesis</keyword>